<sequence length="152" mass="16759">MTTLTFEDFKPGRFGTFGPRHVSREEILAFAAEFDPQPMHLDEEAAKKSMLRGLSGSGWHLGSLMMRMLFDGFIGRTASLGAPGVNEMRWVAPLRPGDDLTLDVDVVEARVSKSRPETGIVTFKGTIRNARGEMLCEMEAPIMISRRDAASA</sequence>
<organism evidence="2 4">
    <name type="scientific">Bradyrhizobium elkanii</name>
    <dbReference type="NCBI Taxonomy" id="29448"/>
    <lineage>
        <taxon>Bacteria</taxon>
        <taxon>Pseudomonadati</taxon>
        <taxon>Pseudomonadota</taxon>
        <taxon>Alphaproteobacteria</taxon>
        <taxon>Hyphomicrobiales</taxon>
        <taxon>Nitrobacteraceae</taxon>
        <taxon>Bradyrhizobium</taxon>
    </lineage>
</organism>
<evidence type="ECO:0000259" key="1">
    <source>
        <dbReference type="Pfam" id="PF01575"/>
    </source>
</evidence>
<dbReference type="InterPro" id="IPR052342">
    <property type="entry name" value="MCH/BMMD"/>
</dbReference>
<dbReference type="Pfam" id="PF01575">
    <property type="entry name" value="MaoC_dehydratas"/>
    <property type="match status" value="1"/>
</dbReference>
<dbReference type="Proteomes" id="UP001565471">
    <property type="component" value="Unassembled WGS sequence"/>
</dbReference>
<dbReference type="Proteomes" id="UP000673383">
    <property type="component" value="Unassembled WGS sequence"/>
</dbReference>
<dbReference type="EMBL" id="JBGBZA010000002">
    <property type="protein sequence ID" value="MEY9320632.1"/>
    <property type="molecule type" value="Genomic_DNA"/>
</dbReference>
<evidence type="ECO:0000313" key="4">
    <source>
        <dbReference type="Proteomes" id="UP000673383"/>
    </source>
</evidence>
<dbReference type="SUPFAM" id="SSF54637">
    <property type="entry name" value="Thioesterase/thiol ester dehydrase-isomerase"/>
    <property type="match status" value="1"/>
</dbReference>
<dbReference type="eggNOG" id="COG2030">
    <property type="taxonomic scope" value="Bacteria"/>
</dbReference>
<dbReference type="InterPro" id="IPR002539">
    <property type="entry name" value="MaoC-like_dom"/>
</dbReference>
<gene>
    <name evidence="3" type="ORF">ABIF29_007431</name>
    <name evidence="2" type="ORF">JOH49_003731</name>
</gene>
<dbReference type="AlphaFoldDB" id="A0A1E3EU58"/>
<proteinExistence type="predicted"/>
<name>A0A1E3EU58_BRAEL</name>
<evidence type="ECO:0000313" key="5">
    <source>
        <dbReference type="Proteomes" id="UP001565471"/>
    </source>
</evidence>
<dbReference type="Gene3D" id="3.10.129.10">
    <property type="entry name" value="Hotdog Thioesterase"/>
    <property type="match status" value="1"/>
</dbReference>
<dbReference type="EMBL" id="JAFICZ010000001">
    <property type="protein sequence ID" value="MBP1293978.1"/>
    <property type="molecule type" value="Genomic_DNA"/>
</dbReference>
<dbReference type="STRING" id="29448.QU41_02160"/>
<accession>A0A1E3EU58</accession>
<keyword evidence="5" id="KW-1185">Reference proteome</keyword>
<protein>
    <submittedName>
        <fullName evidence="2">Acyl dehydratase</fullName>
    </submittedName>
</protein>
<dbReference type="CDD" id="cd03454">
    <property type="entry name" value="YdeM"/>
    <property type="match status" value="1"/>
</dbReference>
<reference evidence="2" key="1">
    <citation type="submission" date="2021-02" db="EMBL/GenBank/DDBJ databases">
        <title>Genomic Encyclopedia of Type Strains, Phase IV (KMG-V): Genome sequencing to study the core and pangenomes of soil and plant-associated prokaryotes.</title>
        <authorList>
            <person name="Whitman W."/>
        </authorList>
    </citation>
    <scope>NUCLEOTIDE SEQUENCE</scope>
    <source>
        <strain evidence="2">USDA 406</strain>
    </source>
</reference>
<dbReference type="GeneID" id="92951573"/>
<dbReference type="PANTHER" id="PTHR43664:SF1">
    <property type="entry name" value="BETA-METHYLMALYL-COA DEHYDRATASE"/>
    <property type="match status" value="1"/>
</dbReference>
<dbReference type="InterPro" id="IPR029069">
    <property type="entry name" value="HotDog_dom_sf"/>
</dbReference>
<evidence type="ECO:0000313" key="3">
    <source>
        <dbReference type="EMBL" id="MEY9320632.1"/>
    </source>
</evidence>
<dbReference type="PANTHER" id="PTHR43664">
    <property type="entry name" value="MONOAMINE OXIDASE-RELATED"/>
    <property type="match status" value="1"/>
</dbReference>
<comment type="caution">
    <text evidence="2">The sequence shown here is derived from an EMBL/GenBank/DDBJ whole genome shotgun (WGS) entry which is preliminary data.</text>
</comment>
<dbReference type="RefSeq" id="WP_016841366.1">
    <property type="nucleotide sequence ID" value="NZ_BJNL01000044.1"/>
</dbReference>
<feature type="domain" description="MaoC-like" evidence="1">
    <location>
        <begin position="19"/>
        <end position="116"/>
    </location>
</feature>
<reference evidence="3 5" key="2">
    <citation type="submission" date="2024-07" db="EMBL/GenBank/DDBJ databases">
        <title>Genomic Encyclopedia of Type Strains, Phase V (KMG-V): Genome sequencing to study the core and pangenomes of soil and plant-associated prokaryotes.</title>
        <authorList>
            <person name="Whitman W."/>
        </authorList>
    </citation>
    <scope>NUCLEOTIDE SEQUENCE [LARGE SCALE GENOMIC DNA]</scope>
    <source>
        <strain evidence="3 5">USDA 415</strain>
    </source>
</reference>
<dbReference type="OrthoDB" id="9797938at2"/>
<evidence type="ECO:0000313" key="2">
    <source>
        <dbReference type="EMBL" id="MBP1293978.1"/>
    </source>
</evidence>